<feature type="compositionally biased region" description="Basic and acidic residues" evidence="21">
    <location>
        <begin position="679"/>
        <end position="699"/>
    </location>
</feature>
<evidence type="ECO:0000259" key="22">
    <source>
        <dbReference type="PROSITE" id="PS50021"/>
    </source>
</evidence>
<gene>
    <name evidence="25" type="ORF">PACLA_8A067041</name>
</gene>
<feature type="region of interest" description="Disordered" evidence="21">
    <location>
        <begin position="904"/>
        <end position="926"/>
    </location>
</feature>
<evidence type="ECO:0000256" key="8">
    <source>
        <dbReference type="ARBA" id="ARBA00022630"/>
    </source>
</evidence>
<dbReference type="Pfam" id="PF12130">
    <property type="entry name" value="bMERB_dom"/>
    <property type="match status" value="1"/>
</dbReference>
<dbReference type="Pfam" id="PF25413">
    <property type="entry name" value="Rossman_Mical"/>
    <property type="match status" value="1"/>
</dbReference>
<evidence type="ECO:0000256" key="4">
    <source>
        <dbReference type="ARBA" id="ARBA00008223"/>
    </source>
</evidence>
<keyword evidence="13" id="KW-0521">NADP</keyword>
<keyword evidence="6" id="KW-0963">Cytoplasm</keyword>
<feature type="domain" description="BMERB" evidence="24">
    <location>
        <begin position="1320"/>
        <end position="1399"/>
    </location>
</feature>
<dbReference type="InterPro" id="IPR036872">
    <property type="entry name" value="CH_dom_sf"/>
</dbReference>
<accession>A0A6S7G9V4</accession>
<sequence>MAENGDFTDAKAIDEAKLKPDALFDSFIAASNFLETLDVFSKLCASVNIETNDYQNVFGLLKERLTSWKCQSLWNKLDKRAELLTYKTRDKKKPCAKNNVLIIGCGPCGLRFAIEAALLGAKVVVLEKRNSFSRNNVLHLWPFLIVDLKNLGAKKFFGKFCAGTLDHISIRRLQLILLKVSLILGVQVYAECLFVKLREPSEDRGWTAEVKPENHVVSKFQFDVIIGTDGRRHTLKGFKRKEFRGKLAIAITMNFINRNTKADARVEEISGVAYIFNQGFFQDLKEATGIDLENIVYYKDETHYFVMTAKKKSLLLKGVLKKDLSDPRDLLAQQNVNRDNLLNYAREAADFCTSKQLPHLDFAVNPQNNEDIAMFDFTSMYAAENAAMIFEMKGHRLLTCLAGDSLMEPFWPTGSGCARGFLSVFDAAWMMRGWGLGQRPIDLIMEREGVYKLLAQTTSDNVSKNYDGYTIDPKSRYPPASVRKALKDAVKHLYKVVQNSLEESLVEEIQPDNMETQQPVNLKNKVSPDLLLSWCQKHTKGYKNVNIRDMSASWKNGLGFCALIHKFRPDLVDFERLNEDDVEQNNELAFSVAENELGIPPQISAVEMANNQRTDMLTIVTYLAQYYDAFKDEKPATPRHSVSSDEVTSPDNKHRSPLSKLSVISRISMRTKKEKRKHKEETPADKSSKKYKVSEENKAKQSGSGVSLTSYRKGSNTGAPGSKIQISDKVEDKPSSRISALAQQVFGVQPDQNQQAKSTAGTPIRHTRGSLGDSEHCHFCNERIFVFERLSAEGFFFHRKCFKCEHCELTLRLGNYGYVPPEDGQPGRFYCKAHYRKVFYETPGKSPRDKERKDDTLPSVYQARRSHSIGNIDMSMQQQIEKPIDFETTEVQSPPRKVLKVPKNLREEINARSPPRTSTLSSEHNVSVSPFEIISLSEISGEEKSEEVEKGSEKAGKQRVSPMTRGSANRKAVNHKYSKLEARPVRRSSISAARKSDKGTRRLFLHKRKPDEKKEAKKGTGAEIVSPPEPPPKPPRAHEVADNVPAVEESGKGKRRRNSKRAMYPESMAFSDSFLITKAVDISLDDNVSPAGDHGNVTNDLRACLGEATPKRVGRQSSSAGKRRDADPKKHWSEYYRAAMTTDDSVDEDTRPTSQPEPLGPIEVPPEPSPQELQVPLPTLHEDREMSPTSPKKHRWPNIFGGHHKKDKKGKDEKKRLKEEHKKEKKEKRRRKKGKKGQEGDQKDVDSPDAVLSETDEPLSPEQSDVGSPDSYYDSSEEEDLPEAIRLARAREKRFQLAEKERDAMRQKKNQEYYIKLEMRERQRKRLRIAQSIQRELGECEVRQMELEKLGIIVEKKMAQVGSGNPNEEHKLVSEWFDLVNRKNTLIRYESELVISHNP</sequence>
<dbReference type="SUPFAM" id="SSF51905">
    <property type="entry name" value="FAD/NAD(P)-binding domain"/>
    <property type="match status" value="1"/>
</dbReference>
<protein>
    <recommendedName>
        <fullName evidence="5">F-actin monooxygenase</fullName>
        <ecNumber evidence="5">1.14.13.225</ecNumber>
    </recommendedName>
</protein>
<dbReference type="InterPro" id="IPR057494">
    <property type="entry name" value="Rossman_Mical"/>
</dbReference>
<dbReference type="PROSITE" id="PS00478">
    <property type="entry name" value="LIM_DOMAIN_1"/>
    <property type="match status" value="1"/>
</dbReference>
<dbReference type="SMART" id="SM00033">
    <property type="entry name" value="CH"/>
    <property type="match status" value="1"/>
</dbReference>
<dbReference type="Pfam" id="PF00307">
    <property type="entry name" value="CH"/>
    <property type="match status" value="1"/>
</dbReference>
<comment type="catalytic activity">
    <reaction evidence="19">
        <text>L-methionyl-[F-actin] + NADPH + O2 + H(+) = L-methionyl-(R)-S-oxide-[F-actin] + NADP(+) + H2O</text>
        <dbReference type="Rhea" id="RHEA:51308"/>
        <dbReference type="Rhea" id="RHEA-COMP:12953"/>
        <dbReference type="Rhea" id="RHEA-COMP:12956"/>
        <dbReference type="ChEBI" id="CHEBI:15377"/>
        <dbReference type="ChEBI" id="CHEBI:15378"/>
        <dbReference type="ChEBI" id="CHEBI:15379"/>
        <dbReference type="ChEBI" id="CHEBI:16044"/>
        <dbReference type="ChEBI" id="CHEBI:45764"/>
        <dbReference type="ChEBI" id="CHEBI:57783"/>
        <dbReference type="ChEBI" id="CHEBI:58349"/>
        <dbReference type="EC" id="1.14.13.225"/>
    </reaction>
</comment>
<evidence type="ECO:0000256" key="21">
    <source>
        <dbReference type="SAM" id="MobiDB-lite"/>
    </source>
</evidence>
<dbReference type="Gene3D" id="2.10.110.10">
    <property type="entry name" value="Cysteine Rich Protein"/>
    <property type="match status" value="1"/>
</dbReference>
<keyword evidence="16 20" id="KW-0440">LIM domain</keyword>
<keyword evidence="10" id="KW-0967">Endosome</keyword>
<dbReference type="SMART" id="SM00132">
    <property type="entry name" value="LIM"/>
    <property type="match status" value="1"/>
</dbReference>
<evidence type="ECO:0000256" key="18">
    <source>
        <dbReference type="ARBA" id="ARBA00023203"/>
    </source>
</evidence>
<dbReference type="PANTHER" id="PTHR23167:SF54">
    <property type="entry name" value="[F-ACTIN]-MONOOXYGENASE MICAL"/>
    <property type="match status" value="1"/>
</dbReference>
<feature type="compositionally biased region" description="Polar residues" evidence="21">
    <location>
        <begin position="700"/>
        <end position="719"/>
    </location>
</feature>
<reference evidence="25" key="1">
    <citation type="submission" date="2020-04" db="EMBL/GenBank/DDBJ databases">
        <authorList>
            <person name="Alioto T."/>
            <person name="Alioto T."/>
            <person name="Gomez Garrido J."/>
        </authorList>
    </citation>
    <scope>NUCLEOTIDE SEQUENCE</scope>
    <source>
        <strain evidence="25">A484AB</strain>
    </source>
</reference>
<dbReference type="SUPFAM" id="SSF47576">
    <property type="entry name" value="Calponin-homology domain, CH-domain"/>
    <property type="match status" value="1"/>
</dbReference>
<evidence type="ECO:0000313" key="26">
    <source>
        <dbReference type="Proteomes" id="UP001152795"/>
    </source>
</evidence>
<dbReference type="CDD" id="cd22198">
    <property type="entry name" value="CH_MICAL_EHBP-like"/>
    <property type="match status" value="1"/>
</dbReference>
<dbReference type="InterPro" id="IPR001781">
    <property type="entry name" value="Znf_LIM"/>
</dbReference>
<keyword evidence="26" id="KW-1185">Reference proteome</keyword>
<feature type="region of interest" description="Disordered" evidence="21">
    <location>
        <begin position="635"/>
        <end position="734"/>
    </location>
</feature>
<feature type="compositionally biased region" description="Basic and acidic residues" evidence="21">
    <location>
        <begin position="1236"/>
        <end position="1246"/>
    </location>
</feature>
<keyword evidence="18" id="KW-0009">Actin-binding</keyword>
<evidence type="ECO:0000256" key="5">
    <source>
        <dbReference type="ARBA" id="ARBA00012709"/>
    </source>
</evidence>
<dbReference type="FunFam" id="3.50.50.60:FF:000004">
    <property type="entry name" value="protein-methionine sulfoxide oxidase MICAL2 isoform X1"/>
    <property type="match status" value="1"/>
</dbReference>
<keyword evidence="17" id="KW-0175">Coiled coil</keyword>
<evidence type="ECO:0000256" key="3">
    <source>
        <dbReference type="ARBA" id="ARBA00004496"/>
    </source>
</evidence>
<evidence type="ECO:0000256" key="6">
    <source>
        <dbReference type="ARBA" id="ARBA00022490"/>
    </source>
</evidence>
<dbReference type="EC" id="1.14.13.225" evidence="5"/>
<proteinExistence type="inferred from homology"/>
<evidence type="ECO:0000256" key="19">
    <source>
        <dbReference type="ARBA" id="ARBA00049522"/>
    </source>
</evidence>
<feature type="region of interest" description="Disordered" evidence="21">
    <location>
        <begin position="940"/>
        <end position="1064"/>
    </location>
</feature>
<evidence type="ECO:0000256" key="2">
    <source>
        <dbReference type="ARBA" id="ARBA00004177"/>
    </source>
</evidence>
<feature type="compositionally biased region" description="Basic and acidic residues" evidence="21">
    <location>
        <begin position="1122"/>
        <end position="1134"/>
    </location>
</feature>
<feature type="compositionally biased region" description="Basic and acidic residues" evidence="21">
    <location>
        <begin position="1209"/>
        <end position="1222"/>
    </location>
</feature>
<evidence type="ECO:0000256" key="20">
    <source>
        <dbReference type="PROSITE-ProRule" id="PRU00125"/>
    </source>
</evidence>
<dbReference type="PROSITE" id="PS50021">
    <property type="entry name" value="CH"/>
    <property type="match status" value="1"/>
</dbReference>
<comment type="subcellular location">
    <subcellularLocation>
        <location evidence="3">Cytoplasm</location>
    </subcellularLocation>
    <subcellularLocation>
        <location evidence="2">Endosome</location>
    </subcellularLocation>
</comment>
<dbReference type="InterPro" id="IPR036188">
    <property type="entry name" value="FAD/NAD-bd_sf"/>
</dbReference>
<evidence type="ECO:0000256" key="12">
    <source>
        <dbReference type="ARBA" id="ARBA00022833"/>
    </source>
</evidence>
<dbReference type="GO" id="GO:0003779">
    <property type="term" value="F:actin binding"/>
    <property type="evidence" value="ECO:0007669"/>
    <property type="project" value="UniProtKB-KW"/>
</dbReference>
<evidence type="ECO:0000259" key="24">
    <source>
        <dbReference type="PROSITE" id="PS51848"/>
    </source>
</evidence>
<feature type="non-terminal residue" evidence="25">
    <location>
        <position position="1"/>
    </location>
</feature>
<evidence type="ECO:0000256" key="11">
    <source>
        <dbReference type="ARBA" id="ARBA00022827"/>
    </source>
</evidence>
<keyword evidence="7" id="KW-0597">Phosphoprotein</keyword>
<keyword evidence="14" id="KW-0560">Oxidoreductase</keyword>
<dbReference type="GO" id="GO:0005768">
    <property type="term" value="C:endosome"/>
    <property type="evidence" value="ECO:0007669"/>
    <property type="project" value="UniProtKB-SubCell"/>
</dbReference>
<dbReference type="Proteomes" id="UP001152795">
    <property type="component" value="Unassembled WGS sequence"/>
</dbReference>
<dbReference type="Pfam" id="PF00412">
    <property type="entry name" value="LIM"/>
    <property type="match status" value="1"/>
</dbReference>
<feature type="domain" description="LIM zinc-binding" evidence="23">
    <location>
        <begin position="775"/>
        <end position="841"/>
    </location>
</feature>
<keyword evidence="12 20" id="KW-0862">Zinc</keyword>
<feature type="region of interest" description="Disordered" evidence="21">
    <location>
        <begin position="1087"/>
        <end position="1286"/>
    </location>
</feature>
<evidence type="ECO:0000256" key="15">
    <source>
        <dbReference type="ARBA" id="ARBA00023033"/>
    </source>
</evidence>
<feature type="compositionally biased region" description="Basic residues" evidence="21">
    <location>
        <begin position="1223"/>
        <end position="1235"/>
    </location>
</feature>
<feature type="compositionally biased region" description="Basic residues" evidence="21">
    <location>
        <begin position="1191"/>
        <end position="1208"/>
    </location>
</feature>
<name>A0A6S7G9V4_PARCT</name>
<dbReference type="GO" id="GO:0120501">
    <property type="term" value="F:F-actin monooxygenase activity"/>
    <property type="evidence" value="ECO:0007669"/>
    <property type="project" value="UniProtKB-EC"/>
</dbReference>
<dbReference type="InterPro" id="IPR001715">
    <property type="entry name" value="CH_dom"/>
</dbReference>
<dbReference type="PROSITE" id="PS51848">
    <property type="entry name" value="BMERB"/>
    <property type="match status" value="1"/>
</dbReference>
<organism evidence="25 26">
    <name type="scientific">Paramuricea clavata</name>
    <name type="common">Red gorgonian</name>
    <name type="synonym">Violescent sea-whip</name>
    <dbReference type="NCBI Taxonomy" id="317549"/>
    <lineage>
        <taxon>Eukaryota</taxon>
        <taxon>Metazoa</taxon>
        <taxon>Cnidaria</taxon>
        <taxon>Anthozoa</taxon>
        <taxon>Octocorallia</taxon>
        <taxon>Malacalcyonacea</taxon>
        <taxon>Plexauridae</taxon>
        <taxon>Paramuricea</taxon>
    </lineage>
</organism>
<comment type="cofactor">
    <cofactor evidence="1">
        <name>FAD</name>
        <dbReference type="ChEBI" id="CHEBI:57692"/>
    </cofactor>
</comment>
<comment type="similarity">
    <text evidence="4">Belongs to the Mical family.</text>
</comment>
<keyword evidence="11" id="KW-0274">FAD</keyword>
<dbReference type="Gene3D" id="3.50.50.60">
    <property type="entry name" value="FAD/NAD(P)-binding domain"/>
    <property type="match status" value="1"/>
</dbReference>
<evidence type="ECO:0000313" key="25">
    <source>
        <dbReference type="EMBL" id="CAB3982260.1"/>
    </source>
</evidence>
<dbReference type="PROSITE" id="PS50023">
    <property type="entry name" value="LIM_DOMAIN_2"/>
    <property type="match status" value="1"/>
</dbReference>
<keyword evidence="15" id="KW-0503">Monooxygenase</keyword>
<feature type="compositionally biased region" description="Polar residues" evidence="21">
    <location>
        <begin position="915"/>
        <end position="926"/>
    </location>
</feature>
<evidence type="ECO:0000256" key="10">
    <source>
        <dbReference type="ARBA" id="ARBA00022753"/>
    </source>
</evidence>
<evidence type="ECO:0000256" key="17">
    <source>
        <dbReference type="ARBA" id="ARBA00023054"/>
    </source>
</evidence>
<dbReference type="InterPro" id="IPR022735">
    <property type="entry name" value="bMERB_dom"/>
</dbReference>
<dbReference type="EMBL" id="CACRXK020000483">
    <property type="protein sequence ID" value="CAB3982260.1"/>
    <property type="molecule type" value="Genomic_DNA"/>
</dbReference>
<feature type="compositionally biased region" description="Polar residues" evidence="21">
    <location>
        <begin position="640"/>
        <end position="650"/>
    </location>
</feature>
<feature type="compositionally biased region" description="Basic and acidic residues" evidence="21">
    <location>
        <begin position="1009"/>
        <end position="1020"/>
    </location>
</feature>
<feature type="domain" description="Calponin-homology (CH)" evidence="22">
    <location>
        <begin position="525"/>
        <end position="631"/>
    </location>
</feature>
<evidence type="ECO:0000256" key="16">
    <source>
        <dbReference type="ARBA" id="ARBA00023038"/>
    </source>
</evidence>
<feature type="compositionally biased region" description="Basic and acidic residues" evidence="21">
    <location>
        <begin position="941"/>
        <end position="956"/>
    </location>
</feature>
<feature type="compositionally biased region" description="Basic residues" evidence="21">
    <location>
        <begin position="669"/>
        <end position="678"/>
    </location>
</feature>
<keyword evidence="9 20" id="KW-0479">Metal-binding</keyword>
<dbReference type="OrthoDB" id="20799at2759"/>
<evidence type="ECO:0000256" key="9">
    <source>
        <dbReference type="ARBA" id="ARBA00022723"/>
    </source>
</evidence>
<dbReference type="Gene3D" id="1.10.418.10">
    <property type="entry name" value="Calponin-like domain"/>
    <property type="match status" value="1"/>
</dbReference>
<evidence type="ECO:0000256" key="7">
    <source>
        <dbReference type="ARBA" id="ARBA00022553"/>
    </source>
</evidence>
<keyword evidence="8" id="KW-0285">Flavoprotein</keyword>
<comment type="caution">
    <text evidence="25">The sequence shown here is derived from an EMBL/GenBank/DDBJ whole genome shotgun (WGS) entry which is preliminary data.</text>
</comment>
<dbReference type="GO" id="GO:0046872">
    <property type="term" value="F:metal ion binding"/>
    <property type="evidence" value="ECO:0007669"/>
    <property type="project" value="UniProtKB-KW"/>
</dbReference>
<dbReference type="FunFam" id="1.10.418.10:FF:000023">
    <property type="entry name" value="EH domain-binding protein 1 isoform X1"/>
    <property type="match status" value="1"/>
</dbReference>
<dbReference type="InterPro" id="IPR050540">
    <property type="entry name" value="F-actin_Monoox_Mical"/>
</dbReference>
<evidence type="ECO:0000256" key="1">
    <source>
        <dbReference type="ARBA" id="ARBA00001974"/>
    </source>
</evidence>
<evidence type="ECO:0000256" key="14">
    <source>
        <dbReference type="ARBA" id="ARBA00023002"/>
    </source>
</evidence>
<dbReference type="PANTHER" id="PTHR23167">
    <property type="entry name" value="CALPONIN HOMOLOGY DOMAIN-CONTAINING PROTEIN DDB_G0272472-RELATED"/>
    <property type="match status" value="1"/>
</dbReference>
<dbReference type="SUPFAM" id="SSF57716">
    <property type="entry name" value="Glucocorticoid receptor-like (DNA-binding domain)"/>
    <property type="match status" value="1"/>
</dbReference>
<evidence type="ECO:0000256" key="13">
    <source>
        <dbReference type="ARBA" id="ARBA00022857"/>
    </source>
</evidence>
<evidence type="ECO:0000259" key="23">
    <source>
        <dbReference type="PROSITE" id="PS50023"/>
    </source>
</evidence>